<dbReference type="InterPro" id="IPR014710">
    <property type="entry name" value="RmlC-like_jellyroll"/>
</dbReference>
<reference evidence="3 4" key="1">
    <citation type="submission" date="2016-03" db="EMBL/GenBank/DDBJ databases">
        <authorList>
            <person name="Devillers H."/>
        </authorList>
    </citation>
    <scope>NUCLEOTIDE SEQUENCE [LARGE SCALE GENOMIC DNA]</scope>
    <source>
        <strain evidence="3">CBS 6772</strain>
    </source>
</reference>
<dbReference type="PANTHER" id="PTHR33387">
    <property type="entry name" value="RMLC-LIKE JELLY ROLL FOLD PROTEIN"/>
    <property type="match status" value="1"/>
</dbReference>
<dbReference type="InterPro" id="IPR011051">
    <property type="entry name" value="RmlC_Cupin_sf"/>
</dbReference>
<accession>A0A1G4M6A8</accession>
<dbReference type="OrthoDB" id="6614653at2759"/>
<evidence type="ECO:0000256" key="1">
    <source>
        <dbReference type="SAM" id="MobiDB-lite"/>
    </source>
</evidence>
<dbReference type="Pfam" id="PF06172">
    <property type="entry name" value="Cupin_5"/>
    <property type="match status" value="1"/>
</dbReference>
<keyword evidence="4" id="KW-1185">Reference proteome</keyword>
<protein>
    <submittedName>
        <fullName evidence="3">LAFE_0A01398g1_1</fullName>
    </submittedName>
</protein>
<name>A0A1G4M6A8_LACFM</name>
<dbReference type="AlphaFoldDB" id="A0A1G4M6A8"/>
<evidence type="ECO:0000313" key="3">
    <source>
        <dbReference type="EMBL" id="SCV99357.1"/>
    </source>
</evidence>
<gene>
    <name evidence="3" type="ORF">LAFE_0A01398G</name>
</gene>
<feature type="domain" description="DUF985" evidence="2">
    <location>
        <begin position="36"/>
        <end position="196"/>
    </location>
</feature>
<dbReference type="CDD" id="cd06121">
    <property type="entry name" value="cupin_YML079wp"/>
    <property type="match status" value="1"/>
</dbReference>
<dbReference type="InterPro" id="IPR009327">
    <property type="entry name" value="Cupin_DUF985"/>
</dbReference>
<dbReference type="Gene3D" id="2.60.120.10">
    <property type="entry name" value="Jelly Rolls"/>
    <property type="match status" value="1"/>
</dbReference>
<sequence>MSDLFTSPTIDLAPNCEIEYPPFVSFPAMQPPDTLQKVINQLQLERHVENGYFKETDRSPFTIDYSQSEYPSGSNENPDLAMPTRTEAPRYEGKRSYSTMIYYLLTPDAPITKMIMNRSRNIHVLQKGKGQYVLVYPDGTIKSFKVGFDYENGEVSQWVVPGGVYKASFLLPNEEFDNGMLISEIVVPGFEFSDYKPIPGKKELETLVGEEKAELLKPFL</sequence>
<feature type="compositionally biased region" description="Polar residues" evidence="1">
    <location>
        <begin position="66"/>
        <end position="77"/>
    </location>
</feature>
<dbReference type="EMBL" id="LT598487">
    <property type="protein sequence ID" value="SCV99357.1"/>
    <property type="molecule type" value="Genomic_DNA"/>
</dbReference>
<dbReference type="Proteomes" id="UP000190831">
    <property type="component" value="Chromosome A"/>
</dbReference>
<dbReference type="PANTHER" id="PTHR33387:SF3">
    <property type="entry name" value="DUF985 DOMAIN-CONTAINING PROTEIN"/>
    <property type="match status" value="1"/>
</dbReference>
<proteinExistence type="predicted"/>
<dbReference type="InterPro" id="IPR039935">
    <property type="entry name" value="YML079W-like"/>
</dbReference>
<dbReference type="OMA" id="GFEFADH"/>
<evidence type="ECO:0000259" key="2">
    <source>
        <dbReference type="Pfam" id="PF06172"/>
    </source>
</evidence>
<dbReference type="SUPFAM" id="SSF51182">
    <property type="entry name" value="RmlC-like cupins"/>
    <property type="match status" value="1"/>
</dbReference>
<feature type="region of interest" description="Disordered" evidence="1">
    <location>
        <begin position="66"/>
        <end position="89"/>
    </location>
</feature>
<organism evidence="3 4">
    <name type="scientific">Lachancea fermentati</name>
    <name type="common">Zygosaccharomyces fermentati</name>
    <dbReference type="NCBI Taxonomy" id="4955"/>
    <lineage>
        <taxon>Eukaryota</taxon>
        <taxon>Fungi</taxon>
        <taxon>Dikarya</taxon>
        <taxon>Ascomycota</taxon>
        <taxon>Saccharomycotina</taxon>
        <taxon>Saccharomycetes</taxon>
        <taxon>Saccharomycetales</taxon>
        <taxon>Saccharomycetaceae</taxon>
        <taxon>Lachancea</taxon>
    </lineage>
</organism>
<evidence type="ECO:0000313" key="4">
    <source>
        <dbReference type="Proteomes" id="UP000190831"/>
    </source>
</evidence>